<name>A0AAP3E4T4_9EURY</name>
<sequence>MKNQIPSEAIDAHQEVSQDRLDDARENTELQDDYYDDEYVVLSGADVVDEADDLGTAPESESSSNATLGSKKRKTALWYAGYC</sequence>
<feature type="region of interest" description="Disordered" evidence="1">
    <location>
        <begin position="1"/>
        <end position="21"/>
    </location>
</feature>
<comment type="caution">
    <text evidence="2">The sequence shown here is derived from an EMBL/GenBank/DDBJ whole genome shotgun (WGS) entry which is preliminary data.</text>
</comment>
<protein>
    <submittedName>
        <fullName evidence="2">Uncharacterized protein</fullName>
    </submittedName>
</protein>
<reference evidence="2" key="1">
    <citation type="submission" date="2022-09" db="EMBL/GenBank/DDBJ databases">
        <title>Enrichment on poylsaccharides allowed isolation of novel metabolic and taxonomic groups of Haloarchaea.</title>
        <authorList>
            <person name="Sorokin D.Y."/>
            <person name="Elcheninov A.G."/>
            <person name="Khizhniak T.V."/>
            <person name="Kolganova T.V."/>
            <person name="Kublanov I.V."/>
        </authorList>
    </citation>
    <scope>NUCLEOTIDE SEQUENCE</scope>
    <source>
        <strain evidence="2">AArc-xg1-1</strain>
    </source>
</reference>
<dbReference type="EMBL" id="JAOPKA010000030">
    <property type="protein sequence ID" value="MCU4744517.1"/>
    <property type="molecule type" value="Genomic_DNA"/>
</dbReference>
<feature type="compositionally biased region" description="Basic and acidic residues" evidence="1">
    <location>
        <begin position="10"/>
        <end position="21"/>
    </location>
</feature>
<feature type="region of interest" description="Disordered" evidence="1">
    <location>
        <begin position="51"/>
        <end position="71"/>
    </location>
</feature>
<organism evidence="2 3">
    <name type="scientific">Natronoglomus mannanivorans</name>
    <dbReference type="NCBI Taxonomy" id="2979990"/>
    <lineage>
        <taxon>Archaea</taxon>
        <taxon>Methanobacteriati</taxon>
        <taxon>Methanobacteriota</taxon>
        <taxon>Stenosarchaea group</taxon>
        <taxon>Halobacteria</taxon>
        <taxon>Halobacteriales</taxon>
        <taxon>Natrialbaceae</taxon>
        <taxon>Natronoglomus</taxon>
    </lineage>
</organism>
<feature type="compositionally biased region" description="Polar residues" evidence="1">
    <location>
        <begin position="59"/>
        <end position="68"/>
    </location>
</feature>
<accession>A0AAP3E4T4</accession>
<evidence type="ECO:0000313" key="3">
    <source>
        <dbReference type="Proteomes" id="UP001321018"/>
    </source>
</evidence>
<gene>
    <name evidence="2" type="ORF">OB960_24405</name>
</gene>
<evidence type="ECO:0000256" key="1">
    <source>
        <dbReference type="SAM" id="MobiDB-lite"/>
    </source>
</evidence>
<proteinExistence type="predicted"/>
<evidence type="ECO:0000313" key="2">
    <source>
        <dbReference type="EMBL" id="MCU4744517.1"/>
    </source>
</evidence>
<dbReference type="RefSeq" id="WP_338006325.1">
    <property type="nucleotide sequence ID" value="NZ_JAOPKA010000030.1"/>
</dbReference>
<dbReference type="AlphaFoldDB" id="A0AAP3E4T4"/>
<dbReference type="Proteomes" id="UP001321018">
    <property type="component" value="Unassembled WGS sequence"/>
</dbReference>